<dbReference type="SUPFAM" id="SSF53448">
    <property type="entry name" value="Nucleotide-diphospho-sugar transferases"/>
    <property type="match status" value="2"/>
</dbReference>
<dbReference type="Proteomes" id="UP000002168">
    <property type="component" value="Chromosome"/>
</dbReference>
<protein>
    <recommendedName>
        <fullName evidence="3">Nucleotidyl transferase domain-containing protein</fullName>
    </recommendedName>
</protein>
<dbReference type="Gene3D" id="3.90.550.10">
    <property type="entry name" value="Spore Coat Polysaccharide Biosynthesis Protein SpsA, Chain A"/>
    <property type="match status" value="2"/>
</dbReference>
<keyword evidence="1" id="KW-0808">Transferase</keyword>
<dbReference type="Pfam" id="PF00483">
    <property type="entry name" value="NTP_transferase"/>
    <property type="match status" value="1"/>
</dbReference>
<dbReference type="STRING" id="392500.Swoo_1996"/>
<feature type="domain" description="Nucleotidyl transferase" evidence="3">
    <location>
        <begin position="5"/>
        <end position="191"/>
    </location>
</feature>
<dbReference type="KEGG" id="swd:Swoo_1996"/>
<dbReference type="InterPro" id="IPR005835">
    <property type="entry name" value="NTP_transferase_dom"/>
</dbReference>
<dbReference type="InterPro" id="IPR029044">
    <property type="entry name" value="Nucleotide-diphossugar_trans"/>
</dbReference>
<dbReference type="InterPro" id="IPR050065">
    <property type="entry name" value="GlmU-like"/>
</dbReference>
<reference evidence="4 5" key="1">
    <citation type="submission" date="2008-02" db="EMBL/GenBank/DDBJ databases">
        <title>Complete sequence of Shewanella woodyi ATCC 51908.</title>
        <authorList>
            <consortium name="US DOE Joint Genome Institute"/>
            <person name="Copeland A."/>
            <person name="Lucas S."/>
            <person name="Lapidus A."/>
            <person name="Glavina del Rio T."/>
            <person name="Dalin E."/>
            <person name="Tice H."/>
            <person name="Bruce D."/>
            <person name="Goodwin L."/>
            <person name="Pitluck S."/>
            <person name="Sims D."/>
            <person name="Brettin T."/>
            <person name="Detter J.C."/>
            <person name="Han C."/>
            <person name="Kuske C.R."/>
            <person name="Schmutz J."/>
            <person name="Larimer F."/>
            <person name="Land M."/>
            <person name="Hauser L."/>
            <person name="Kyrpides N."/>
            <person name="Lykidis A."/>
            <person name="Zhao J.-S."/>
            <person name="Richardson P."/>
        </authorList>
    </citation>
    <scope>NUCLEOTIDE SEQUENCE [LARGE SCALE GENOMIC DNA]</scope>
    <source>
        <strain evidence="5">ATCC 51908 / MS32</strain>
    </source>
</reference>
<name>B1KQP1_SHEWM</name>
<organism evidence="4 5">
    <name type="scientific">Shewanella woodyi (strain ATCC 51908 / MS32)</name>
    <dbReference type="NCBI Taxonomy" id="392500"/>
    <lineage>
        <taxon>Bacteria</taxon>
        <taxon>Pseudomonadati</taxon>
        <taxon>Pseudomonadota</taxon>
        <taxon>Gammaproteobacteria</taxon>
        <taxon>Alteromonadales</taxon>
        <taxon>Shewanellaceae</taxon>
        <taxon>Shewanella</taxon>
    </lineage>
</organism>
<evidence type="ECO:0000256" key="1">
    <source>
        <dbReference type="ARBA" id="ARBA00022679"/>
    </source>
</evidence>
<dbReference type="HOGENOM" id="CLU_496752_0_0_6"/>
<proteinExistence type="predicted"/>
<dbReference type="AlphaFoldDB" id="B1KQP1"/>
<dbReference type="CDD" id="cd04183">
    <property type="entry name" value="GT2_BcE_like"/>
    <property type="match status" value="1"/>
</dbReference>
<dbReference type="RefSeq" id="WP_012324626.1">
    <property type="nucleotide sequence ID" value="NC_010506.1"/>
</dbReference>
<sequence length="548" mass="62777">MQIIIPMAGFGERFRKKGYTIPKPLIEIEGKPMIAHVIDLFPDESDITFICNREHLETPRYKMESTIKKYCKTAKILAIPPHKFGPVYSVMQVIEDIDLSKPTIVNYCDFSCLWDWYHFKQFVLKSKVDGAIPCYRGFHPHSLGSTYYAYIKTLNDSVIDIQEKQPFTDSPMNEYASSGTYYFASGSILKKYFNTMILQELNTNQEYYVSLAYIPMLADNCKVVVYEISHFMQWGTPEDLAEYKMWSAAFLALISPRVRTAKHKGAVFVPMAGQGQRFLDAGYQTPKPLIPVSGKAMAIQAINDLPITDKQYAILRADLPYISQLILELKNNFPTMNISILDQITDGQARTCMSAMNNIEVDLPLTIGACDNGSIYDTTKFENLLSMPDTDIIVWTTKEHALAKRKPEMFGWIESTPENKVTRVSVKAPLNNPSEDSIIIGCFTFKRAGDFSLLFESLINRKGEMNGEYYIDSMIEDALNIGMNVYIFDVDHYLGWGVPDDLNIFSYWQSCFHKWNTHHYCLTQDNRVPVESQEQRFESSPIHTYLEK</sequence>
<dbReference type="PANTHER" id="PTHR43584">
    <property type="entry name" value="NUCLEOTIDYL TRANSFERASE"/>
    <property type="match status" value="1"/>
</dbReference>
<dbReference type="eggNOG" id="COG1208">
    <property type="taxonomic scope" value="Bacteria"/>
</dbReference>
<evidence type="ECO:0000313" key="4">
    <source>
        <dbReference type="EMBL" id="ACA86280.1"/>
    </source>
</evidence>
<keyword evidence="2" id="KW-0548">Nucleotidyltransferase</keyword>
<evidence type="ECO:0000259" key="3">
    <source>
        <dbReference type="Pfam" id="PF00483"/>
    </source>
</evidence>
<dbReference type="eggNOG" id="COG1209">
    <property type="taxonomic scope" value="Bacteria"/>
</dbReference>
<dbReference type="EMBL" id="CP000961">
    <property type="protein sequence ID" value="ACA86280.1"/>
    <property type="molecule type" value="Genomic_DNA"/>
</dbReference>
<accession>B1KQP1</accession>
<evidence type="ECO:0000313" key="5">
    <source>
        <dbReference type="Proteomes" id="UP000002168"/>
    </source>
</evidence>
<keyword evidence="5" id="KW-1185">Reference proteome</keyword>
<evidence type="ECO:0000256" key="2">
    <source>
        <dbReference type="ARBA" id="ARBA00022695"/>
    </source>
</evidence>
<gene>
    <name evidence="4" type="ordered locus">Swoo_1996</name>
</gene>
<dbReference type="GO" id="GO:0016779">
    <property type="term" value="F:nucleotidyltransferase activity"/>
    <property type="evidence" value="ECO:0007669"/>
    <property type="project" value="UniProtKB-KW"/>
</dbReference>
<dbReference type="PANTHER" id="PTHR43584:SF8">
    <property type="entry name" value="N-ACETYLMURAMATE ALPHA-1-PHOSPHATE URIDYLYLTRANSFERASE"/>
    <property type="match status" value="1"/>
</dbReference>